<dbReference type="InterPro" id="IPR002942">
    <property type="entry name" value="S4_RNA-bd"/>
</dbReference>
<dbReference type="AlphaFoldDB" id="A0A385PZ10"/>
<dbReference type="Gene3D" id="3.30.70.330">
    <property type="match status" value="1"/>
</dbReference>
<proteinExistence type="predicted"/>
<dbReference type="PROSITE" id="PS50889">
    <property type="entry name" value="S4"/>
    <property type="match status" value="1"/>
</dbReference>
<dbReference type="Pfam" id="PF17774">
    <property type="entry name" value="YlmH_RBD"/>
    <property type="match status" value="1"/>
</dbReference>
<sequence>MEKDDLILRNKILDLARNAYFKNIVAYSVFLNLYEQTIFEMTRNELPNVNYTMFGGYSEAERKVVCFYCDKTPEFDILEYINISPANKKFAQDLTHRDFLGALMNLGIERHMIGDICIVDNIAHLITFKSMSETIINELDMVKHTKVVLQKESADDLKTVNRVEYKKINIPSERLDSIIGSIYNISRSKVNLYIDSGKVFINSKQCFLHSSKVKQGDIITVRGLGRARFLGISSLSKKGRLFAETEIFK</sequence>
<protein>
    <submittedName>
        <fullName evidence="3">YlmH family RNA-binding protein</fullName>
    </submittedName>
</protein>
<evidence type="ECO:0000256" key="1">
    <source>
        <dbReference type="PROSITE-ProRule" id="PRU00182"/>
    </source>
</evidence>
<feature type="domain" description="RNA-binding S4" evidence="2">
    <location>
        <begin position="173"/>
        <end position="236"/>
    </location>
</feature>
<dbReference type="EMBL" id="CP032364">
    <property type="protein sequence ID" value="AYA99411.1"/>
    <property type="molecule type" value="Genomic_DNA"/>
</dbReference>
<dbReference type="PANTHER" id="PTHR13633">
    <property type="entry name" value="MITOCHONDRIAL TRANSCRIPTION RESCUE FACTOR 1"/>
    <property type="match status" value="1"/>
</dbReference>
<dbReference type="Gene3D" id="3.30.1370.160">
    <property type="match status" value="1"/>
</dbReference>
<dbReference type="GO" id="GO:0003723">
    <property type="term" value="F:RNA binding"/>
    <property type="evidence" value="ECO:0007669"/>
    <property type="project" value="UniProtKB-KW"/>
</dbReference>
<dbReference type="InterPro" id="IPR012677">
    <property type="entry name" value="Nucleotide-bd_a/b_plait_sf"/>
</dbReference>
<reference evidence="3 4" key="1">
    <citation type="submission" date="2018-09" db="EMBL/GenBank/DDBJ databases">
        <title>Genome sequencing of Lachnoanaerobaculum umeaense DSM 23576.</title>
        <authorList>
            <person name="Kook J.-K."/>
            <person name="Park S.-N."/>
            <person name="Lim Y.K."/>
        </authorList>
    </citation>
    <scope>NUCLEOTIDE SEQUENCE [LARGE SCALE GENOMIC DNA]</scope>
    <source>
        <strain evidence="4">DSM 23576 \ CCUG 58757</strain>
    </source>
</reference>
<dbReference type="KEGG" id="lua:D4A81_05380"/>
<keyword evidence="1" id="KW-0694">RNA-binding</keyword>
<dbReference type="RefSeq" id="WP_111524096.1">
    <property type="nucleotide sequence ID" value="NZ_CP032364.1"/>
</dbReference>
<dbReference type="PANTHER" id="PTHR13633:SF3">
    <property type="entry name" value="MITOCHONDRIAL TRANSCRIPTION RESCUE FACTOR 1"/>
    <property type="match status" value="1"/>
</dbReference>
<evidence type="ECO:0000313" key="3">
    <source>
        <dbReference type="EMBL" id="AYA99411.1"/>
    </source>
</evidence>
<name>A0A385PZ10_9FIRM</name>
<dbReference type="Gene3D" id="3.10.290.10">
    <property type="entry name" value="RNA-binding S4 domain"/>
    <property type="match status" value="1"/>
</dbReference>
<dbReference type="InterPro" id="IPR040591">
    <property type="entry name" value="RqcP2_RBD"/>
</dbReference>
<dbReference type="OrthoDB" id="9812787at2"/>
<keyword evidence="4" id="KW-1185">Reference proteome</keyword>
<dbReference type="InterPro" id="IPR036986">
    <property type="entry name" value="S4_RNA-bd_sf"/>
</dbReference>
<dbReference type="CDD" id="cd00165">
    <property type="entry name" value="S4"/>
    <property type="match status" value="1"/>
</dbReference>
<dbReference type="SUPFAM" id="SSF55174">
    <property type="entry name" value="Alpha-L RNA-binding motif"/>
    <property type="match status" value="1"/>
</dbReference>
<evidence type="ECO:0000313" key="4">
    <source>
        <dbReference type="Proteomes" id="UP000265562"/>
    </source>
</evidence>
<organism evidence="3 4">
    <name type="scientific">Lachnoanaerobaculum umeaense</name>
    <dbReference type="NCBI Taxonomy" id="617123"/>
    <lineage>
        <taxon>Bacteria</taxon>
        <taxon>Bacillati</taxon>
        <taxon>Bacillota</taxon>
        <taxon>Clostridia</taxon>
        <taxon>Lachnospirales</taxon>
        <taxon>Lachnospiraceae</taxon>
        <taxon>Lachnoanaerobaculum</taxon>
    </lineage>
</organism>
<dbReference type="Proteomes" id="UP000265562">
    <property type="component" value="Chromosome"/>
</dbReference>
<gene>
    <name evidence="3" type="ORF">D4A81_05380</name>
</gene>
<accession>A0A385PZ10</accession>
<dbReference type="SMART" id="SM00363">
    <property type="entry name" value="S4"/>
    <property type="match status" value="1"/>
</dbReference>
<evidence type="ECO:0000259" key="2">
    <source>
        <dbReference type="SMART" id="SM00363"/>
    </source>
</evidence>